<dbReference type="PANTHER" id="PTHR37811">
    <property type="entry name" value="BLL5343 PROTEIN"/>
    <property type="match status" value="1"/>
</dbReference>
<feature type="domain" description="ABM" evidence="1">
    <location>
        <begin position="2"/>
        <end position="94"/>
    </location>
</feature>
<dbReference type="InterPro" id="IPR007138">
    <property type="entry name" value="ABM_dom"/>
</dbReference>
<dbReference type="RefSeq" id="WP_146884786.1">
    <property type="nucleotide sequence ID" value="NZ_BJXB01000010.1"/>
</dbReference>
<keyword evidence="3" id="KW-1185">Reference proteome</keyword>
<evidence type="ECO:0000313" key="2">
    <source>
        <dbReference type="EMBL" id="GEM46936.1"/>
    </source>
</evidence>
<sequence>MIAVIFEVKNHPGREARYLDLAADLLPHLQEIEGFISIERFSSLKNPGKLLSLSFWESEEAIKTWRNLELHRLAQQEGRQEVFEHYRLRIASVVRDYSMTEREEAPGDSQQHHR</sequence>
<organism evidence="2 3">
    <name type="scientific">Deinococcus cellulosilyticus (strain DSM 18568 / NBRC 106333 / KACC 11606 / 5516J-15)</name>
    <dbReference type="NCBI Taxonomy" id="1223518"/>
    <lineage>
        <taxon>Bacteria</taxon>
        <taxon>Thermotogati</taxon>
        <taxon>Deinococcota</taxon>
        <taxon>Deinococci</taxon>
        <taxon>Deinococcales</taxon>
        <taxon>Deinococcaceae</taxon>
        <taxon>Deinococcus</taxon>
    </lineage>
</organism>
<dbReference type="Proteomes" id="UP000321306">
    <property type="component" value="Unassembled WGS sequence"/>
</dbReference>
<dbReference type="Gene3D" id="3.30.70.100">
    <property type="match status" value="1"/>
</dbReference>
<dbReference type="SUPFAM" id="SSF54909">
    <property type="entry name" value="Dimeric alpha+beta barrel"/>
    <property type="match status" value="1"/>
</dbReference>
<evidence type="ECO:0000313" key="3">
    <source>
        <dbReference type="Proteomes" id="UP000321306"/>
    </source>
</evidence>
<keyword evidence="2" id="KW-0503">Monooxygenase</keyword>
<name>A0A511N3E6_DEIC1</name>
<dbReference type="EMBL" id="BJXB01000010">
    <property type="protein sequence ID" value="GEM46936.1"/>
    <property type="molecule type" value="Genomic_DNA"/>
</dbReference>
<keyword evidence="2" id="KW-0560">Oxidoreductase</keyword>
<dbReference type="InterPro" id="IPR052936">
    <property type="entry name" value="Jasmonate_Hydroxylase-like"/>
</dbReference>
<gene>
    <name evidence="2" type="ORF">DC3_25710</name>
</gene>
<dbReference type="Pfam" id="PF03992">
    <property type="entry name" value="ABM"/>
    <property type="match status" value="1"/>
</dbReference>
<comment type="caution">
    <text evidence="2">The sequence shown here is derived from an EMBL/GenBank/DDBJ whole genome shotgun (WGS) entry which is preliminary data.</text>
</comment>
<dbReference type="OrthoDB" id="9798439at2"/>
<dbReference type="AlphaFoldDB" id="A0A511N3E6"/>
<reference evidence="2 3" key="1">
    <citation type="submission" date="2019-07" db="EMBL/GenBank/DDBJ databases">
        <title>Whole genome shotgun sequence of Deinococcus cellulosilyticus NBRC 106333.</title>
        <authorList>
            <person name="Hosoyama A."/>
            <person name="Uohara A."/>
            <person name="Ohji S."/>
            <person name="Ichikawa N."/>
        </authorList>
    </citation>
    <scope>NUCLEOTIDE SEQUENCE [LARGE SCALE GENOMIC DNA]</scope>
    <source>
        <strain evidence="2 3">NBRC 106333</strain>
    </source>
</reference>
<dbReference type="InterPro" id="IPR011008">
    <property type="entry name" value="Dimeric_a/b-barrel"/>
</dbReference>
<evidence type="ECO:0000259" key="1">
    <source>
        <dbReference type="PROSITE" id="PS51725"/>
    </source>
</evidence>
<proteinExistence type="predicted"/>
<protein>
    <submittedName>
        <fullName evidence="2">Antibiotic biosynthesis monooxygenase</fullName>
    </submittedName>
</protein>
<dbReference type="PROSITE" id="PS51725">
    <property type="entry name" value="ABM"/>
    <property type="match status" value="1"/>
</dbReference>
<accession>A0A511N3E6</accession>
<dbReference type="GO" id="GO:0004497">
    <property type="term" value="F:monooxygenase activity"/>
    <property type="evidence" value="ECO:0007669"/>
    <property type="project" value="UniProtKB-KW"/>
</dbReference>
<dbReference type="PANTHER" id="PTHR37811:SF2">
    <property type="entry name" value="ABM DOMAIN-CONTAINING PROTEIN"/>
    <property type="match status" value="1"/>
</dbReference>